<dbReference type="InterPro" id="IPR052962">
    <property type="entry name" value="AA_Transporter_AGT"/>
</dbReference>
<evidence type="ECO:0000256" key="3">
    <source>
        <dbReference type="ARBA" id="ARBA00022989"/>
    </source>
</evidence>
<dbReference type="GO" id="GO:0022857">
    <property type="term" value="F:transmembrane transporter activity"/>
    <property type="evidence" value="ECO:0007669"/>
    <property type="project" value="InterPro"/>
</dbReference>
<feature type="transmembrane region" description="Helical" evidence="5">
    <location>
        <begin position="16"/>
        <end position="43"/>
    </location>
</feature>
<dbReference type="Proteomes" id="UP000422232">
    <property type="component" value="Chromosome"/>
</dbReference>
<feature type="transmembrane region" description="Helical" evidence="5">
    <location>
        <begin position="439"/>
        <end position="457"/>
    </location>
</feature>
<keyword evidence="2 5" id="KW-0812">Transmembrane</keyword>
<feature type="transmembrane region" description="Helical" evidence="5">
    <location>
        <begin position="320"/>
        <end position="339"/>
    </location>
</feature>
<keyword evidence="3 5" id="KW-1133">Transmembrane helix</keyword>
<dbReference type="Gene3D" id="1.20.1740.10">
    <property type="entry name" value="Amino acid/polyamine transporter I"/>
    <property type="match status" value="1"/>
</dbReference>
<evidence type="ECO:0000256" key="4">
    <source>
        <dbReference type="ARBA" id="ARBA00023136"/>
    </source>
</evidence>
<feature type="transmembrane region" description="Helical" evidence="5">
    <location>
        <begin position="469"/>
        <end position="490"/>
    </location>
</feature>
<protein>
    <submittedName>
        <fullName evidence="6">L-aspartate transporter</fullName>
    </submittedName>
</protein>
<dbReference type="PANTHER" id="PTHR47547">
    <property type="match status" value="1"/>
</dbReference>
<organism evidence="6 7">
    <name type="scientific">Piscirickettsia salmonis</name>
    <dbReference type="NCBI Taxonomy" id="1238"/>
    <lineage>
        <taxon>Bacteria</taxon>
        <taxon>Pseudomonadati</taxon>
        <taxon>Pseudomonadota</taxon>
        <taxon>Gammaproteobacteria</taxon>
        <taxon>Thiotrichales</taxon>
        <taxon>Piscirickettsiaceae</taxon>
        <taxon>Piscirickettsia</taxon>
    </lineage>
</organism>
<feature type="transmembrane region" description="Helical" evidence="5">
    <location>
        <begin position="260"/>
        <end position="278"/>
    </location>
</feature>
<evidence type="ECO:0000256" key="2">
    <source>
        <dbReference type="ARBA" id="ARBA00022692"/>
    </source>
</evidence>
<dbReference type="Pfam" id="PF13520">
    <property type="entry name" value="AA_permease_2"/>
    <property type="match status" value="1"/>
</dbReference>
<name>A0A9Q6LKD1_PISSA</name>
<sequence length="521" mass="57817">MIGSGWLFSSYYAAKITGAAACLSWITTSVVILLLGLCLAEIATLYPKRGLMARLLTLSHNKEFAFICTISTWLGLTAVIATEAEGSVQYISSLSDSFGPMIFNNQIHQLTSLGLIIAIVMILSFGLINFWGIKILSKSNVALTTCKIAIPLVTGLSVMFAAFHHQNFHNDHAPLLNYGPSSVFIAMIGAGMIYSFNGFQNILSFSSEARQPTRDIPLAIIFSILITLAIYLVLQIAFIGALSPHILEQGWQSLNFTSPFVQLTALLNLNFITIILYADSVISPSGTGLIYTGSTTRLLTAMSQDGQMPRFFNKIGAYNFSRRSLIFTVGFSIIFLLLFRSWSALVSFLSLFYVISYMSIPLSLSKLHQQNLVGKFRAPLPKLLLPVIFAFLSLLFIFSKFPYTGDVALFTVIAYAAYLLSQFKLATDLNHFKKTVKHSSLMVIYIIILAALSSIGPKEYGGYNLLSKLQFFPSVIFVSFIMYRLSLAWIRDKATETQVIKISPTLQRNVSGEMRQNYRFS</sequence>
<dbReference type="InterPro" id="IPR002293">
    <property type="entry name" value="AA/rel_permease1"/>
</dbReference>
<evidence type="ECO:0000313" key="7">
    <source>
        <dbReference type="Proteomes" id="UP000422232"/>
    </source>
</evidence>
<dbReference type="EMBL" id="CP038908">
    <property type="protein sequence ID" value="QGO05791.1"/>
    <property type="molecule type" value="Genomic_DNA"/>
</dbReference>
<feature type="transmembrane region" description="Helical" evidence="5">
    <location>
        <begin position="216"/>
        <end position="240"/>
    </location>
</feature>
<proteinExistence type="predicted"/>
<keyword evidence="4 5" id="KW-0472">Membrane</keyword>
<feature type="transmembrane region" description="Helical" evidence="5">
    <location>
        <begin position="407"/>
        <end position="427"/>
    </location>
</feature>
<gene>
    <name evidence="6" type="primary">yveA_4</name>
    <name evidence="6" type="ORF">Psal009_01687</name>
</gene>
<reference evidence="6 7" key="1">
    <citation type="submission" date="2019-04" db="EMBL/GenBank/DDBJ databases">
        <title>Complete genome sequencing of Piscirickettsia salmonis strain Psal-009.</title>
        <authorList>
            <person name="Schober I."/>
            <person name="Bunk B."/>
            <person name="Sproer C."/>
            <person name="Carril G.P."/>
            <person name="Riedel T."/>
            <person name="Flores-Herrera P.A."/>
            <person name="Nourdin-Galindo G."/>
            <person name="Marshall S.H."/>
            <person name="Overmann J."/>
        </authorList>
    </citation>
    <scope>NUCLEOTIDE SEQUENCE [LARGE SCALE GENOMIC DNA]</scope>
    <source>
        <strain evidence="6 7">Psal-009</strain>
    </source>
</reference>
<dbReference type="AlphaFoldDB" id="A0A9Q6LKD1"/>
<feature type="transmembrane region" description="Helical" evidence="5">
    <location>
        <begin position="140"/>
        <end position="163"/>
    </location>
</feature>
<evidence type="ECO:0000313" key="6">
    <source>
        <dbReference type="EMBL" id="QGO05791.1"/>
    </source>
</evidence>
<accession>A0A9Q6LKD1</accession>
<comment type="subcellular location">
    <subcellularLocation>
        <location evidence="1">Membrane</location>
        <topology evidence="1">Multi-pass membrane protein</topology>
    </subcellularLocation>
</comment>
<dbReference type="RefSeq" id="WP_155047165.1">
    <property type="nucleotide sequence ID" value="NZ_CP050938.1"/>
</dbReference>
<evidence type="ECO:0000256" key="1">
    <source>
        <dbReference type="ARBA" id="ARBA00004141"/>
    </source>
</evidence>
<feature type="transmembrane region" description="Helical" evidence="5">
    <location>
        <begin position="175"/>
        <end position="196"/>
    </location>
</feature>
<feature type="transmembrane region" description="Helical" evidence="5">
    <location>
        <begin position="107"/>
        <end position="128"/>
    </location>
</feature>
<evidence type="ECO:0000256" key="5">
    <source>
        <dbReference type="SAM" id="Phobius"/>
    </source>
</evidence>
<dbReference type="PANTHER" id="PTHR47547:SF1">
    <property type="entry name" value="ASPARTATE-PROTON SYMPORTER"/>
    <property type="match status" value="1"/>
</dbReference>
<feature type="transmembrane region" description="Helical" evidence="5">
    <location>
        <begin position="345"/>
        <end position="362"/>
    </location>
</feature>
<keyword evidence="7" id="KW-1185">Reference proteome</keyword>
<dbReference type="GO" id="GO:0016020">
    <property type="term" value="C:membrane"/>
    <property type="evidence" value="ECO:0007669"/>
    <property type="project" value="UniProtKB-SubCell"/>
</dbReference>
<feature type="transmembrane region" description="Helical" evidence="5">
    <location>
        <begin position="383"/>
        <end position="401"/>
    </location>
</feature>